<dbReference type="PANTHER" id="PTHR30313">
    <property type="entry name" value="DNA PRIMASE"/>
    <property type="match status" value="1"/>
</dbReference>
<evidence type="ECO:0000313" key="3">
    <source>
        <dbReference type="EMBL" id="RHW22400.1"/>
    </source>
</evidence>
<name>A0A417XRV5_9ACTN</name>
<dbReference type="InterPro" id="IPR013264">
    <property type="entry name" value="DNAG_N"/>
</dbReference>
<dbReference type="Pfam" id="PF13155">
    <property type="entry name" value="Toprim_2"/>
    <property type="match status" value="1"/>
</dbReference>
<dbReference type="AlphaFoldDB" id="A0A417XRV5"/>
<dbReference type="EMBL" id="QXGH01000070">
    <property type="protein sequence ID" value="RHW22400.1"/>
    <property type="molecule type" value="Genomic_DNA"/>
</dbReference>
<dbReference type="GO" id="GO:0006269">
    <property type="term" value="P:DNA replication, synthesis of primer"/>
    <property type="evidence" value="ECO:0007669"/>
    <property type="project" value="TreeGrafter"/>
</dbReference>
<feature type="region of interest" description="Disordered" evidence="1">
    <location>
        <begin position="298"/>
        <end position="345"/>
    </location>
</feature>
<dbReference type="SUPFAM" id="SSF56731">
    <property type="entry name" value="DNA primase core"/>
    <property type="match status" value="1"/>
</dbReference>
<feature type="compositionally biased region" description="Low complexity" evidence="1">
    <location>
        <begin position="21"/>
        <end position="37"/>
    </location>
</feature>
<feature type="domain" description="Toprim" evidence="2">
    <location>
        <begin position="105"/>
        <end position="184"/>
    </location>
</feature>
<protein>
    <submittedName>
        <fullName evidence="3">Toprim domain-containing protein</fullName>
    </submittedName>
</protein>
<gene>
    <name evidence="3" type="ORF">D0Z08_31580</name>
</gene>
<evidence type="ECO:0000256" key="1">
    <source>
        <dbReference type="SAM" id="MobiDB-lite"/>
    </source>
</evidence>
<comment type="caution">
    <text evidence="3">The sequence shown here is derived from an EMBL/GenBank/DDBJ whole genome shotgun (WGS) entry which is preliminary data.</text>
</comment>
<evidence type="ECO:0000259" key="2">
    <source>
        <dbReference type="SMART" id="SM00493"/>
    </source>
</evidence>
<feature type="compositionally biased region" description="Basic and acidic residues" evidence="1">
    <location>
        <begin position="299"/>
        <end position="327"/>
    </location>
</feature>
<sequence>SACWSLRRSGQLPHGTPGRTSSASLASRSSLSMPLRSGGNLMPIRDPHDPTGQAILGFVGRRNPTKTDHDYAGPKYLNTRTTPVFTKGEALFGYAEARELLAAGALPVIVEGPMDALAITLGSNVAAAGIAPMGTALTINQIRLLRANIDMVNGRDRIAVATDSDPAGWKSAQKAFWHLTAADLDPTHLELPDGLDPAKLFETQGADAITDAIENASPLGDAMIDHLLRTAGHWTETDVRQKLIHQAARILASRGSEHWLDGFERLRRKLHFAPGILEHQTITESIDRDRNRTAYAQARIDDINAEERKKTTKSDPHSRRRADEKRLAAATTTPRPGPDVPPATRPCQWPCCGPRWWPTESPHPPLRFSGC</sequence>
<proteinExistence type="predicted"/>
<keyword evidence="4" id="KW-1185">Reference proteome</keyword>
<dbReference type="OrthoDB" id="4524286at2"/>
<dbReference type="Proteomes" id="UP000283644">
    <property type="component" value="Unassembled WGS sequence"/>
</dbReference>
<dbReference type="GO" id="GO:0005737">
    <property type="term" value="C:cytoplasm"/>
    <property type="evidence" value="ECO:0007669"/>
    <property type="project" value="TreeGrafter"/>
</dbReference>
<accession>A0A417XRV5</accession>
<feature type="compositionally biased region" description="Pro residues" evidence="1">
    <location>
        <begin position="335"/>
        <end position="344"/>
    </location>
</feature>
<dbReference type="PANTHER" id="PTHR30313:SF2">
    <property type="entry name" value="DNA PRIMASE"/>
    <property type="match status" value="1"/>
</dbReference>
<reference evidence="3 4" key="1">
    <citation type="submission" date="2018-09" db="EMBL/GenBank/DDBJ databases">
        <title>Genome sequencing of Nocardioides immobilis CCTCC AB 2017083 for comparison to Nocardioides silvaticus.</title>
        <authorList>
            <person name="Li C."/>
            <person name="Wang G."/>
        </authorList>
    </citation>
    <scope>NUCLEOTIDE SEQUENCE [LARGE SCALE GENOMIC DNA]</scope>
    <source>
        <strain evidence="3 4">CCTCC AB 2017083</strain>
    </source>
</reference>
<organism evidence="3 4">
    <name type="scientific">Nocardioides immobilis</name>
    <dbReference type="NCBI Taxonomy" id="2049295"/>
    <lineage>
        <taxon>Bacteria</taxon>
        <taxon>Bacillati</taxon>
        <taxon>Actinomycetota</taxon>
        <taxon>Actinomycetes</taxon>
        <taxon>Propionibacteriales</taxon>
        <taxon>Nocardioidaceae</taxon>
        <taxon>Nocardioides</taxon>
    </lineage>
</organism>
<dbReference type="CDD" id="cd03364">
    <property type="entry name" value="TOPRIM_DnaG_primases"/>
    <property type="match status" value="1"/>
</dbReference>
<dbReference type="Gene3D" id="3.40.1360.10">
    <property type="match status" value="1"/>
</dbReference>
<evidence type="ECO:0000313" key="4">
    <source>
        <dbReference type="Proteomes" id="UP000283644"/>
    </source>
</evidence>
<dbReference type="InterPro" id="IPR034151">
    <property type="entry name" value="TOPRIM_DnaG_bac"/>
</dbReference>
<dbReference type="InterPro" id="IPR006171">
    <property type="entry name" value="TOPRIM_dom"/>
</dbReference>
<feature type="non-terminal residue" evidence="3">
    <location>
        <position position="1"/>
    </location>
</feature>
<feature type="region of interest" description="Disordered" evidence="1">
    <location>
        <begin position="1"/>
        <end position="41"/>
    </location>
</feature>
<dbReference type="InterPro" id="IPR050219">
    <property type="entry name" value="DnaG_primase"/>
</dbReference>
<dbReference type="SMART" id="SM00493">
    <property type="entry name" value="TOPRIM"/>
    <property type="match status" value="1"/>
</dbReference>
<dbReference type="Pfam" id="PF08275">
    <property type="entry name" value="DNAG_N"/>
    <property type="match status" value="1"/>
</dbReference>